<dbReference type="InterPro" id="IPR036890">
    <property type="entry name" value="HATPase_C_sf"/>
</dbReference>
<dbReference type="SMART" id="SM00448">
    <property type="entry name" value="REC"/>
    <property type="match status" value="1"/>
</dbReference>
<dbReference type="Pfam" id="PF02518">
    <property type="entry name" value="HATPase_c"/>
    <property type="match status" value="1"/>
</dbReference>
<feature type="domain" description="Response regulatory" evidence="11">
    <location>
        <begin position="6"/>
        <end position="122"/>
    </location>
</feature>
<reference evidence="12 13" key="1">
    <citation type="submission" date="2023-12" db="EMBL/GenBank/DDBJ databases">
        <title>Baltic Sea Cyanobacteria.</title>
        <authorList>
            <person name="Delbaje E."/>
            <person name="Fewer D.P."/>
            <person name="Shishido T.K."/>
        </authorList>
    </citation>
    <scope>NUCLEOTIDE SEQUENCE [LARGE SCALE GENOMIC DNA]</scope>
    <source>
        <strain evidence="12 13">UHCC-0300</strain>
    </source>
</reference>
<evidence type="ECO:0000256" key="3">
    <source>
        <dbReference type="ARBA" id="ARBA00022553"/>
    </source>
</evidence>
<evidence type="ECO:0000313" key="12">
    <source>
        <dbReference type="EMBL" id="MEA5582358.1"/>
    </source>
</evidence>
<evidence type="ECO:0000256" key="4">
    <source>
        <dbReference type="ARBA" id="ARBA00022679"/>
    </source>
</evidence>
<dbReference type="GO" id="GO:0005524">
    <property type="term" value="F:ATP binding"/>
    <property type="evidence" value="ECO:0007669"/>
    <property type="project" value="UniProtKB-KW"/>
</dbReference>
<comment type="catalytic activity">
    <reaction evidence="1">
        <text>ATP + protein L-histidine = ADP + protein N-phospho-L-histidine.</text>
        <dbReference type="EC" id="2.7.13.3"/>
    </reaction>
</comment>
<organism evidence="12 13">
    <name type="scientific">Nodularia harveyana UHCC-0300</name>
    <dbReference type="NCBI Taxonomy" id="2974287"/>
    <lineage>
        <taxon>Bacteria</taxon>
        <taxon>Bacillati</taxon>
        <taxon>Cyanobacteriota</taxon>
        <taxon>Cyanophyceae</taxon>
        <taxon>Nostocales</taxon>
        <taxon>Nodulariaceae</taxon>
        <taxon>Nodularia</taxon>
    </lineage>
</organism>
<dbReference type="SUPFAM" id="SSF47384">
    <property type="entry name" value="Homodimeric domain of signal transducing histidine kinase"/>
    <property type="match status" value="1"/>
</dbReference>
<evidence type="ECO:0000256" key="8">
    <source>
        <dbReference type="SAM" id="Coils"/>
    </source>
</evidence>
<evidence type="ECO:0000313" key="13">
    <source>
        <dbReference type="Proteomes" id="UP001302120"/>
    </source>
</evidence>
<dbReference type="EMBL" id="JAYGHG010000022">
    <property type="protein sequence ID" value="MEA5582358.1"/>
    <property type="molecule type" value="Genomic_DNA"/>
</dbReference>
<comment type="caution">
    <text evidence="7">Lacks conserved residue(s) required for the propagation of feature annotation.</text>
</comment>
<dbReference type="PROSITE" id="PS50109">
    <property type="entry name" value="HIS_KIN"/>
    <property type="match status" value="1"/>
</dbReference>
<keyword evidence="12" id="KW-0067">ATP-binding</keyword>
<sequence length="437" mass="49117">MKQTLRILVVDNNQVDRIIVRQALTDADICMELSEVTDVCDAVATLKTTTYDCVFLNDSLPDQDVLTLISRIRSAETKVPLVVLTSQTDEENSGELINAGATDYLSKSQVCAETLTLVVRHAIRIQNAEMEIALANQQLMRQNKELERQRQEIQLQNIKLLEASRLKSQFFATISHELRTPMNAIIGFSQILLRPRFGQLSHKKADMVERILNNSKHLLVLLNEVLDFSNLEGGRLELKSELFDLTKVMNTVILEMRSLAEAKNLSLQVDIDIRNPLIFNDSMCVQQVVINLLSNAIKFTESGYIWIELKELPQNRLAIAVRDTGIGIDPQDFQNIFQPFRQVDQSLTRKYPGTGLGLAIIDSLVKMMRGKIILKSKLGVGSMFTIEIPRELSSPTPVARLPTLNFNGQNIFCSVQNPHQSPPKSSPASVSFPHIKL</sequence>
<keyword evidence="5" id="KW-0418">Kinase</keyword>
<dbReference type="InterPro" id="IPR011006">
    <property type="entry name" value="CheY-like_superfamily"/>
</dbReference>
<keyword evidence="3" id="KW-0597">Phosphoprotein</keyword>
<dbReference type="PROSITE" id="PS50110">
    <property type="entry name" value="RESPONSE_REGULATORY"/>
    <property type="match status" value="1"/>
</dbReference>
<proteinExistence type="predicted"/>
<keyword evidence="8" id="KW-0175">Coiled coil</keyword>
<evidence type="ECO:0000259" key="10">
    <source>
        <dbReference type="PROSITE" id="PS50109"/>
    </source>
</evidence>
<evidence type="ECO:0000256" key="2">
    <source>
        <dbReference type="ARBA" id="ARBA00012438"/>
    </source>
</evidence>
<dbReference type="SUPFAM" id="SSF55874">
    <property type="entry name" value="ATPase domain of HSP90 chaperone/DNA topoisomerase II/histidine kinase"/>
    <property type="match status" value="1"/>
</dbReference>
<evidence type="ECO:0000256" key="1">
    <source>
        <dbReference type="ARBA" id="ARBA00000085"/>
    </source>
</evidence>
<evidence type="ECO:0000256" key="5">
    <source>
        <dbReference type="ARBA" id="ARBA00022777"/>
    </source>
</evidence>
<dbReference type="InterPro" id="IPR005467">
    <property type="entry name" value="His_kinase_dom"/>
</dbReference>
<dbReference type="Gene3D" id="3.30.565.10">
    <property type="entry name" value="Histidine kinase-like ATPase, C-terminal domain"/>
    <property type="match status" value="1"/>
</dbReference>
<dbReference type="PANTHER" id="PTHR43047:SF72">
    <property type="entry name" value="OSMOSENSING HISTIDINE PROTEIN KINASE SLN1"/>
    <property type="match status" value="1"/>
</dbReference>
<dbReference type="CDD" id="cd16922">
    <property type="entry name" value="HATPase_EvgS-ArcB-TorS-like"/>
    <property type="match status" value="1"/>
</dbReference>
<dbReference type="SMART" id="SM00388">
    <property type="entry name" value="HisKA"/>
    <property type="match status" value="1"/>
</dbReference>
<evidence type="ECO:0000259" key="11">
    <source>
        <dbReference type="PROSITE" id="PS50110"/>
    </source>
</evidence>
<dbReference type="CDD" id="cd00156">
    <property type="entry name" value="REC"/>
    <property type="match status" value="1"/>
</dbReference>
<dbReference type="InterPro" id="IPR003661">
    <property type="entry name" value="HisK_dim/P_dom"/>
</dbReference>
<accession>A0ABU5UG93</accession>
<dbReference type="EC" id="2.7.13.3" evidence="2"/>
<feature type="domain" description="Histidine kinase" evidence="10">
    <location>
        <begin position="173"/>
        <end position="392"/>
    </location>
</feature>
<dbReference type="Gene3D" id="3.40.50.2300">
    <property type="match status" value="1"/>
</dbReference>
<keyword evidence="4" id="KW-0808">Transferase</keyword>
<dbReference type="RefSeq" id="WP_323196679.1">
    <property type="nucleotide sequence ID" value="NZ_JAYGHG010000022.1"/>
</dbReference>
<dbReference type="Gene3D" id="1.10.287.130">
    <property type="match status" value="1"/>
</dbReference>
<evidence type="ECO:0000256" key="7">
    <source>
        <dbReference type="PROSITE-ProRule" id="PRU00169"/>
    </source>
</evidence>
<dbReference type="InterPro" id="IPR004358">
    <property type="entry name" value="Sig_transdc_His_kin-like_C"/>
</dbReference>
<keyword evidence="13" id="KW-1185">Reference proteome</keyword>
<dbReference type="CDD" id="cd00082">
    <property type="entry name" value="HisKA"/>
    <property type="match status" value="1"/>
</dbReference>
<dbReference type="Proteomes" id="UP001302120">
    <property type="component" value="Unassembled WGS sequence"/>
</dbReference>
<name>A0ABU5UG93_9CYAN</name>
<dbReference type="SUPFAM" id="SSF52172">
    <property type="entry name" value="CheY-like"/>
    <property type="match status" value="1"/>
</dbReference>
<evidence type="ECO:0000256" key="9">
    <source>
        <dbReference type="SAM" id="MobiDB-lite"/>
    </source>
</evidence>
<gene>
    <name evidence="12" type="ORF">VB620_13540</name>
</gene>
<comment type="caution">
    <text evidence="12">The sequence shown here is derived from an EMBL/GenBank/DDBJ whole genome shotgun (WGS) entry which is preliminary data.</text>
</comment>
<keyword evidence="12" id="KW-0547">Nucleotide-binding</keyword>
<dbReference type="PRINTS" id="PR00344">
    <property type="entry name" value="BCTRLSENSOR"/>
</dbReference>
<dbReference type="InterPro" id="IPR003594">
    <property type="entry name" value="HATPase_dom"/>
</dbReference>
<dbReference type="Pfam" id="PF00512">
    <property type="entry name" value="HisKA"/>
    <property type="match status" value="1"/>
</dbReference>
<evidence type="ECO:0000256" key="6">
    <source>
        <dbReference type="ARBA" id="ARBA00023012"/>
    </source>
</evidence>
<dbReference type="InterPro" id="IPR001789">
    <property type="entry name" value="Sig_transdc_resp-reg_receiver"/>
</dbReference>
<protein>
    <recommendedName>
        <fullName evidence="2">histidine kinase</fullName>
        <ecNumber evidence="2">2.7.13.3</ecNumber>
    </recommendedName>
</protein>
<feature type="region of interest" description="Disordered" evidence="9">
    <location>
        <begin position="416"/>
        <end position="437"/>
    </location>
</feature>
<dbReference type="PANTHER" id="PTHR43047">
    <property type="entry name" value="TWO-COMPONENT HISTIDINE PROTEIN KINASE"/>
    <property type="match status" value="1"/>
</dbReference>
<feature type="coiled-coil region" evidence="8">
    <location>
        <begin position="125"/>
        <end position="163"/>
    </location>
</feature>
<dbReference type="Pfam" id="PF00072">
    <property type="entry name" value="Response_reg"/>
    <property type="match status" value="1"/>
</dbReference>
<keyword evidence="6" id="KW-0902">Two-component regulatory system</keyword>
<dbReference type="InterPro" id="IPR036097">
    <property type="entry name" value="HisK_dim/P_sf"/>
</dbReference>
<dbReference type="SMART" id="SM00387">
    <property type="entry name" value="HATPase_c"/>
    <property type="match status" value="1"/>
</dbReference>